<dbReference type="EMBL" id="JAPHNI010000009">
    <property type="protein sequence ID" value="KAJ8118796.1"/>
    <property type="molecule type" value="Genomic_DNA"/>
</dbReference>
<comment type="caution">
    <text evidence="1">The sequence shown here is derived from an EMBL/GenBank/DDBJ whole genome shotgun (WGS) entry which is preliminary data.</text>
</comment>
<keyword evidence="2" id="KW-1185">Reference proteome</keyword>
<organism evidence="1 2">
    <name type="scientific">Boeremia exigua</name>
    <dbReference type="NCBI Taxonomy" id="749465"/>
    <lineage>
        <taxon>Eukaryota</taxon>
        <taxon>Fungi</taxon>
        <taxon>Dikarya</taxon>
        <taxon>Ascomycota</taxon>
        <taxon>Pezizomycotina</taxon>
        <taxon>Dothideomycetes</taxon>
        <taxon>Pleosporomycetidae</taxon>
        <taxon>Pleosporales</taxon>
        <taxon>Pleosporineae</taxon>
        <taxon>Didymellaceae</taxon>
        <taxon>Boeremia</taxon>
    </lineage>
</organism>
<proteinExistence type="predicted"/>
<gene>
    <name evidence="1" type="ORF">OPT61_g277</name>
</gene>
<protein>
    <submittedName>
        <fullName evidence="1">Uncharacterized protein</fullName>
    </submittedName>
</protein>
<reference evidence="1" key="1">
    <citation type="submission" date="2022-11" db="EMBL/GenBank/DDBJ databases">
        <title>Genome Sequence of Boeremia exigua.</title>
        <authorList>
            <person name="Buettner E."/>
        </authorList>
    </citation>
    <scope>NUCLEOTIDE SEQUENCE</scope>
    <source>
        <strain evidence="1">CU02</strain>
    </source>
</reference>
<dbReference type="Proteomes" id="UP001153331">
    <property type="component" value="Unassembled WGS sequence"/>
</dbReference>
<sequence>MARFRPIAVIRETWKIYTPVERRNIAIYIAGIMMYKFGLEAFNGSIIALATNRYDELEKRTHISITFQRVGILTGLNQAFQCVGSILIAPLIKRYPTKNVLACAILIFGVMSSILLILDAATGGKFVPKGHPEKDFSYYGNYNTDGMIPIYCVCGVVYGMVELIRRVIPRDLVGGNVQKLRRMDSLVHIFYEVSGTAGAFCTALALIPRFGNNFSFIITPIFFAAASFLWFFIQEAGPPLESNLVLEGQPTYVKAVGSGFYLFFESIWTGGKLIFTHRKFVWLLPGYAVALYGHRYLENAIAPAIARRYLENSAWAQIMVGGSNFGELLGALFVFMFTDLVQTPMPWLRIDALALLIVWYLPFWHPPTNDVGQAWIVAATFLPISFGWAAGDVSLAAYIQASLARIESDTKNVSALGAVMAFLYSSYIVTYAIASVCLGTYIDRVSDANKEQIQSAIRNVAGIQFTIIAVLVMTSTFVPKGAFAWNPKMLSDEALDTDFEDEDLEYVPGGHSKNKNSQDSHEMTFDLEGTKNPKMINTFIGVAIRHAQASSA</sequence>
<evidence type="ECO:0000313" key="1">
    <source>
        <dbReference type="EMBL" id="KAJ8118796.1"/>
    </source>
</evidence>
<accession>A0ACC2IUF0</accession>
<name>A0ACC2IUF0_9PLEO</name>
<evidence type="ECO:0000313" key="2">
    <source>
        <dbReference type="Proteomes" id="UP001153331"/>
    </source>
</evidence>